<evidence type="ECO:0000313" key="3">
    <source>
        <dbReference type="Proteomes" id="UP000320672"/>
    </source>
</evidence>
<dbReference type="KEGG" id="rml:FF011L_45050"/>
<dbReference type="EMBL" id="CP036262">
    <property type="protein sequence ID" value="QDS95705.1"/>
    <property type="molecule type" value="Genomic_DNA"/>
</dbReference>
<dbReference type="Proteomes" id="UP000320672">
    <property type="component" value="Chromosome"/>
</dbReference>
<organism evidence="2 3">
    <name type="scientific">Roseimaritima multifibrata</name>
    <dbReference type="NCBI Taxonomy" id="1930274"/>
    <lineage>
        <taxon>Bacteria</taxon>
        <taxon>Pseudomonadati</taxon>
        <taxon>Planctomycetota</taxon>
        <taxon>Planctomycetia</taxon>
        <taxon>Pirellulales</taxon>
        <taxon>Pirellulaceae</taxon>
        <taxon>Roseimaritima</taxon>
    </lineage>
</organism>
<accession>A0A517MLD5</accession>
<protein>
    <recommendedName>
        <fullName evidence="4">Bacterial Pleckstrin homology domain-containing protein</fullName>
    </recommendedName>
</protein>
<evidence type="ECO:0000313" key="2">
    <source>
        <dbReference type="EMBL" id="QDS95705.1"/>
    </source>
</evidence>
<keyword evidence="1" id="KW-0472">Membrane</keyword>
<keyword evidence="1" id="KW-1133">Transmembrane helix</keyword>
<keyword evidence="1" id="KW-0812">Transmembrane</keyword>
<dbReference type="AlphaFoldDB" id="A0A517MLD5"/>
<reference evidence="2 3" key="1">
    <citation type="submission" date="2019-02" db="EMBL/GenBank/DDBJ databases">
        <title>Deep-cultivation of Planctomycetes and their phenomic and genomic characterization uncovers novel biology.</title>
        <authorList>
            <person name="Wiegand S."/>
            <person name="Jogler M."/>
            <person name="Boedeker C."/>
            <person name="Pinto D."/>
            <person name="Vollmers J."/>
            <person name="Rivas-Marin E."/>
            <person name="Kohn T."/>
            <person name="Peeters S.H."/>
            <person name="Heuer A."/>
            <person name="Rast P."/>
            <person name="Oberbeckmann S."/>
            <person name="Bunk B."/>
            <person name="Jeske O."/>
            <person name="Meyerdierks A."/>
            <person name="Storesund J.E."/>
            <person name="Kallscheuer N."/>
            <person name="Luecker S."/>
            <person name="Lage O.M."/>
            <person name="Pohl T."/>
            <person name="Merkel B.J."/>
            <person name="Hornburger P."/>
            <person name="Mueller R.-W."/>
            <person name="Bruemmer F."/>
            <person name="Labrenz M."/>
            <person name="Spormann A.M."/>
            <person name="Op den Camp H."/>
            <person name="Overmann J."/>
            <person name="Amann R."/>
            <person name="Jetten M.S.M."/>
            <person name="Mascher T."/>
            <person name="Medema M.H."/>
            <person name="Devos D.P."/>
            <person name="Kaster A.-K."/>
            <person name="Ovreas L."/>
            <person name="Rohde M."/>
            <person name="Galperin M.Y."/>
            <person name="Jogler C."/>
        </authorList>
    </citation>
    <scope>NUCLEOTIDE SEQUENCE [LARGE SCALE GENOMIC DNA]</scope>
    <source>
        <strain evidence="2 3">FF011L</strain>
    </source>
</reference>
<evidence type="ECO:0008006" key="4">
    <source>
        <dbReference type="Google" id="ProtNLM"/>
    </source>
</evidence>
<keyword evidence="3" id="KW-1185">Reference proteome</keyword>
<proteinExistence type="predicted"/>
<dbReference type="RefSeq" id="WP_145353953.1">
    <property type="nucleotide sequence ID" value="NZ_CP036262.1"/>
</dbReference>
<gene>
    <name evidence="2" type="ORF">FF011L_45050</name>
</gene>
<dbReference type="OrthoDB" id="285368at2"/>
<evidence type="ECO:0000256" key="1">
    <source>
        <dbReference type="SAM" id="Phobius"/>
    </source>
</evidence>
<feature type="transmembrane region" description="Helical" evidence="1">
    <location>
        <begin position="12"/>
        <end position="31"/>
    </location>
</feature>
<sequence>MDTNYSHTQRAPLCLLLYANALLLFVISLSLQNQWLGQWFLPMIGGIVLLLAASFHYLKVEDEGEALSVRFGPLPLFRRTVPYRDIQSVEVVRSSLMDGWGIHWSSKGGWIWNLWGRDCVLLQLDRGVFIVGTDRPQELHAFLEQQVSSRVTDLQ</sequence>
<feature type="transmembrane region" description="Helical" evidence="1">
    <location>
        <begin position="37"/>
        <end position="58"/>
    </location>
</feature>
<name>A0A517MLD5_9BACT</name>